<dbReference type="InterPro" id="IPR036915">
    <property type="entry name" value="Cyclin-like_sf"/>
</dbReference>
<evidence type="ECO:0000256" key="5">
    <source>
        <dbReference type="RuleBase" id="RU000383"/>
    </source>
</evidence>
<evidence type="ECO:0000313" key="8">
    <source>
        <dbReference type="EMBL" id="AAK93028.1"/>
    </source>
</evidence>
<dbReference type="SUPFAM" id="SSF47954">
    <property type="entry name" value="Cyclin-like"/>
    <property type="match status" value="2"/>
</dbReference>
<reference evidence="8" key="1">
    <citation type="submission" date="2001-08" db="EMBL/GenBank/DDBJ databases">
        <authorList>
            <person name="Stapleton M."/>
            <person name="Brokstein P."/>
            <person name="Hong L."/>
            <person name="Agbayani A."/>
            <person name="Carlson J."/>
            <person name="Champe M."/>
            <person name="Chavez C."/>
            <person name="Dorsett V."/>
            <person name="Farfan D."/>
            <person name="Frise E."/>
            <person name="George R."/>
            <person name="Gonzalez M."/>
            <person name="Guarin H."/>
            <person name="Li P."/>
            <person name="Liao G."/>
            <person name="Miranda A."/>
            <person name="Mungall C.J."/>
            <person name="Nunoo J."/>
            <person name="Pacleb J."/>
            <person name="Paragas V."/>
            <person name="Park S."/>
            <person name="Phouanenavong S."/>
            <person name="Wan K."/>
            <person name="Yu C."/>
            <person name="Lewis S.E."/>
            <person name="Rubin G.M."/>
            <person name="Celniker S."/>
        </authorList>
    </citation>
    <scope>NUCLEOTIDE SEQUENCE</scope>
    <source>
        <strain evidence="8">Berkeley</strain>
    </source>
</reference>
<keyword evidence="3 5" id="KW-0195">Cyclin</keyword>
<evidence type="ECO:0000256" key="2">
    <source>
        <dbReference type="ARBA" id="ARBA00019501"/>
    </source>
</evidence>
<evidence type="ECO:0000256" key="4">
    <source>
        <dbReference type="ARBA" id="ARBA00032419"/>
    </source>
</evidence>
<dbReference type="GO" id="GO:0016538">
    <property type="term" value="F:cyclin-dependent protein serine/threonine kinase regulator activity"/>
    <property type="evidence" value="ECO:0007669"/>
    <property type="project" value="InterPro"/>
</dbReference>
<dbReference type="DIP" id="DIP-17134N"/>
<dbReference type="OrthoDB" id="79090at2759"/>
<evidence type="ECO:0000256" key="1">
    <source>
        <dbReference type="ARBA" id="ARBA00010390"/>
    </source>
</evidence>
<dbReference type="UCSC" id="CG31232-RA">
    <property type="organism name" value="d. melanogaster"/>
</dbReference>
<dbReference type="PANTHER" id="PTHR10026">
    <property type="entry name" value="CYCLIN"/>
    <property type="match status" value="1"/>
</dbReference>
<organism evidence="8">
    <name type="scientific">Drosophila melanogaster</name>
    <name type="common">Fruit fly</name>
    <dbReference type="NCBI Taxonomy" id="7227"/>
    <lineage>
        <taxon>Eukaryota</taxon>
        <taxon>Metazoa</taxon>
        <taxon>Ecdysozoa</taxon>
        <taxon>Arthropoda</taxon>
        <taxon>Hexapoda</taxon>
        <taxon>Insecta</taxon>
        <taxon>Pterygota</taxon>
        <taxon>Neoptera</taxon>
        <taxon>Endopterygota</taxon>
        <taxon>Diptera</taxon>
        <taxon>Brachycera</taxon>
        <taxon>Muscomorpha</taxon>
        <taxon>Ephydroidea</taxon>
        <taxon>Drosophilidae</taxon>
        <taxon>Drosophila</taxon>
        <taxon>Sophophora</taxon>
    </lineage>
</organism>
<dbReference type="IntAct" id="Q961G6">
    <property type="interactions" value="17"/>
</dbReference>
<dbReference type="InterPro" id="IPR048053">
    <property type="entry name" value="Cyclin-Q_second_cyclin_box"/>
</dbReference>
<dbReference type="HOGENOM" id="CLU_022000_2_1_1"/>
<feature type="domain" description="Cyclin-like" evidence="7">
    <location>
        <begin position="324"/>
        <end position="425"/>
    </location>
</feature>
<dbReference type="EMBL" id="AY051604">
    <property type="protein sequence ID" value="AAK93028.1"/>
    <property type="molecule type" value="mRNA"/>
</dbReference>
<proteinExistence type="evidence at transcript level"/>
<name>Q961G6_DROME</name>
<accession>Q9VE74</accession>
<dbReference type="ExpressionAtlas" id="Q961G6">
    <property type="expression patterns" value="baseline and differential"/>
</dbReference>
<comment type="similarity">
    <text evidence="1">Belongs to the cyclin family. Cyclin-like FAM58 subfamily.</text>
</comment>
<evidence type="ECO:0000256" key="6">
    <source>
        <dbReference type="SAM" id="MobiDB-lite"/>
    </source>
</evidence>
<dbReference type="CDD" id="cd20534">
    <property type="entry name" value="CYCLIN_CCNM_CCNQ_rpt1"/>
    <property type="match status" value="1"/>
</dbReference>
<dbReference type="GO" id="GO:0006357">
    <property type="term" value="P:regulation of transcription by RNA polymerase II"/>
    <property type="evidence" value="ECO:0007669"/>
    <property type="project" value="InterPro"/>
</dbReference>
<dbReference type="VEuPathDB" id="VectorBase:FBgn0264816"/>
<dbReference type="Pfam" id="PF00134">
    <property type="entry name" value="Cyclin_N"/>
    <property type="match status" value="1"/>
</dbReference>
<gene>
    <name evidence="8" type="primary">CG7683</name>
</gene>
<dbReference type="FunFam" id="1.10.472.10:FF:000042">
    <property type="entry name" value="FAM58A isoform 1"/>
    <property type="match status" value="1"/>
</dbReference>
<dbReference type="Gene3D" id="1.10.472.10">
    <property type="entry name" value="Cyclin-like"/>
    <property type="match status" value="2"/>
</dbReference>
<evidence type="ECO:0000259" key="7">
    <source>
        <dbReference type="SMART" id="SM00385"/>
    </source>
</evidence>
<protein>
    <recommendedName>
        <fullName evidence="2">Cyclin-Q</fullName>
    </recommendedName>
    <alternativeName>
        <fullName evidence="4">Cyclin-related protein FAM58A</fullName>
    </alternativeName>
</protein>
<dbReference type="FunFam" id="1.10.472.10:FF:000122">
    <property type="entry name" value="Cyclin-related protein FAM58A"/>
    <property type="match status" value="1"/>
</dbReference>
<accession>Q961G6</accession>
<dbReference type="CDD" id="cd20535">
    <property type="entry name" value="CYCLIN_CCNM_CCNQ_rpt2"/>
    <property type="match status" value="1"/>
</dbReference>
<dbReference type="PhylomeDB" id="Q961G6"/>
<evidence type="ECO:0000256" key="3">
    <source>
        <dbReference type="ARBA" id="ARBA00023127"/>
    </source>
</evidence>
<dbReference type="AlphaFoldDB" id="Q961G6"/>
<dbReference type="SMART" id="SM00385">
    <property type="entry name" value="CYCLIN"/>
    <property type="match status" value="2"/>
</dbReference>
<feature type="domain" description="Cyclin-like" evidence="7">
    <location>
        <begin position="212"/>
        <end position="311"/>
    </location>
</feature>
<dbReference type="InterPro" id="IPR006671">
    <property type="entry name" value="Cyclin_N"/>
</dbReference>
<dbReference type="InterPro" id="IPR043198">
    <property type="entry name" value="Cyclin/Ssn8"/>
</dbReference>
<feature type="region of interest" description="Disordered" evidence="6">
    <location>
        <begin position="67"/>
        <end position="172"/>
    </location>
</feature>
<dbReference type="InterPro" id="IPR013763">
    <property type="entry name" value="Cyclin-like_dom"/>
</dbReference>
<dbReference type="InterPro" id="IPR048055">
    <property type="entry name" value="Cyclin-Q_first_cyclin_box"/>
</dbReference>
<feature type="compositionally biased region" description="Low complexity" evidence="6">
    <location>
        <begin position="67"/>
        <end position="84"/>
    </location>
</feature>
<dbReference type="Bgee" id="FBgn0264816">
    <property type="expression patterns" value="Expressed in egg cell and 67 other cell types or tissues"/>
</dbReference>
<sequence>MQCCCFSCCSCSLAFTRELWVSLNHIYSMVSGEGGAEWARERRRESERAVDIDNPPFLLLGAGARPCPAAQRQRPGAQAGAARGQHLRRATADDGQYPAIQPDCHRNGEHGGGGTRRTGRAEGVAATHHAPPGGRRSGSVQIEGHHSEVEQGGALQQDHPNPDYHSGVRPGSSSMKNVLDVMSMQQHVELNKAQTMKPIDYRKMNKPGVVPMYIFECAAKLKMKPLTAACAAIVFHRFFREVKASDYDEFLIAAGSLYLAGKIKEDESVKIRDVINVAYCTLNRGNDPVDLNDEYWSMRDAIVQAELLITRTLCFDLNIDLAHKYLLHYMKTLQDWVGTEVWNSVPIAKAAASYLQDFHHSANILKYKPTHVAIGCLSLALQTYGIQVPLTDESDESAMWYKPLVKDFTRENQWEIIENVIEVYKNEGFLNAT</sequence>